<protein>
    <recommendedName>
        <fullName evidence="2">Response regulatory domain-containing protein</fullName>
    </recommendedName>
</protein>
<dbReference type="PANTHER" id="PTHR44520">
    <property type="entry name" value="RESPONSE REGULATOR RCP1-RELATED"/>
    <property type="match status" value="1"/>
</dbReference>
<feature type="domain" description="Response regulatory" evidence="2">
    <location>
        <begin position="2"/>
        <end position="127"/>
    </location>
</feature>
<evidence type="ECO:0000256" key="1">
    <source>
        <dbReference type="PROSITE-ProRule" id="PRU00169"/>
    </source>
</evidence>
<evidence type="ECO:0000313" key="3">
    <source>
        <dbReference type="EMBL" id="ANH80955.1"/>
    </source>
</evidence>
<keyword evidence="1" id="KW-0597">Phosphoprotein</keyword>
<dbReference type="Proteomes" id="UP000077667">
    <property type="component" value="Chromosome"/>
</dbReference>
<reference evidence="3 4" key="1">
    <citation type="submission" date="2016-05" db="EMBL/GenBank/DDBJ databases">
        <title>Niabella ginsenosidivorans BS26 whole genome sequencing.</title>
        <authorList>
            <person name="Im W.T."/>
            <person name="Siddiqi M.Z."/>
        </authorList>
    </citation>
    <scope>NUCLEOTIDE SEQUENCE [LARGE SCALE GENOMIC DNA]</scope>
    <source>
        <strain evidence="3 4">BS26</strain>
    </source>
</reference>
<dbReference type="InterPro" id="IPR001789">
    <property type="entry name" value="Sig_transdc_resp-reg_receiver"/>
</dbReference>
<evidence type="ECO:0000259" key="2">
    <source>
        <dbReference type="PROSITE" id="PS50110"/>
    </source>
</evidence>
<dbReference type="GO" id="GO:0000160">
    <property type="term" value="P:phosphorelay signal transduction system"/>
    <property type="evidence" value="ECO:0007669"/>
    <property type="project" value="InterPro"/>
</dbReference>
<dbReference type="PROSITE" id="PS50110">
    <property type="entry name" value="RESPONSE_REGULATORY"/>
    <property type="match status" value="1"/>
</dbReference>
<name>A0A1A9I0U8_9BACT</name>
<dbReference type="Gene3D" id="3.40.50.2300">
    <property type="match status" value="1"/>
</dbReference>
<dbReference type="KEGG" id="nia:A8C56_08135"/>
<dbReference type="CDD" id="cd17546">
    <property type="entry name" value="REC_hyHK_CKI1_RcsC-like"/>
    <property type="match status" value="1"/>
</dbReference>
<keyword evidence="4" id="KW-1185">Reference proteome</keyword>
<sequence>MRVFVVDDDPVYKMIVQRMLAEHESNPGVSLFENGRDAFNNLRDAPGTALPDIILLDIEMPVLDGWGFMDAFRRLSEEKRKGIKIYIVTSSVANEDVYKARAYPEITAYISKPVTRSKINSILTGTV</sequence>
<dbReference type="AlphaFoldDB" id="A0A1A9I0U8"/>
<organism evidence="3 4">
    <name type="scientific">Niabella ginsenosidivorans</name>
    <dbReference type="NCBI Taxonomy" id="1176587"/>
    <lineage>
        <taxon>Bacteria</taxon>
        <taxon>Pseudomonadati</taxon>
        <taxon>Bacteroidota</taxon>
        <taxon>Chitinophagia</taxon>
        <taxon>Chitinophagales</taxon>
        <taxon>Chitinophagaceae</taxon>
        <taxon>Niabella</taxon>
    </lineage>
</organism>
<dbReference type="EMBL" id="CP015772">
    <property type="protein sequence ID" value="ANH80955.1"/>
    <property type="molecule type" value="Genomic_DNA"/>
</dbReference>
<dbReference type="InterPro" id="IPR011006">
    <property type="entry name" value="CheY-like_superfamily"/>
</dbReference>
<dbReference type="OrthoDB" id="1121174at2"/>
<dbReference type="RefSeq" id="WP_067754337.1">
    <property type="nucleotide sequence ID" value="NZ_CP015772.1"/>
</dbReference>
<dbReference type="Pfam" id="PF00072">
    <property type="entry name" value="Response_reg"/>
    <property type="match status" value="1"/>
</dbReference>
<proteinExistence type="predicted"/>
<gene>
    <name evidence="3" type="ORF">A8C56_08135</name>
</gene>
<feature type="modified residue" description="4-aspartylphosphate" evidence="1">
    <location>
        <position position="57"/>
    </location>
</feature>
<evidence type="ECO:0000313" key="4">
    <source>
        <dbReference type="Proteomes" id="UP000077667"/>
    </source>
</evidence>
<dbReference type="InterPro" id="IPR052893">
    <property type="entry name" value="TCS_response_regulator"/>
</dbReference>
<accession>A0A1A9I0U8</accession>
<dbReference type="SMART" id="SM00448">
    <property type="entry name" value="REC"/>
    <property type="match status" value="1"/>
</dbReference>
<dbReference type="PANTHER" id="PTHR44520:SF2">
    <property type="entry name" value="RESPONSE REGULATOR RCP1"/>
    <property type="match status" value="1"/>
</dbReference>
<dbReference type="SUPFAM" id="SSF52172">
    <property type="entry name" value="CheY-like"/>
    <property type="match status" value="1"/>
</dbReference>
<dbReference type="STRING" id="1176587.A8C56_08135"/>